<dbReference type="RefSeq" id="WP_378271198.1">
    <property type="nucleotide sequence ID" value="NZ_JBHUKR010000026.1"/>
</dbReference>
<dbReference type="InterPro" id="IPR028082">
    <property type="entry name" value="Peripla_BP_I"/>
</dbReference>
<comment type="caution">
    <text evidence="5">The sequence shown here is derived from an EMBL/GenBank/DDBJ whole genome shotgun (WGS) entry which is preliminary data.</text>
</comment>
<keyword evidence="2 3" id="KW-0732">Signal</keyword>
<evidence type="ECO:0000256" key="1">
    <source>
        <dbReference type="ARBA" id="ARBA00010062"/>
    </source>
</evidence>
<protein>
    <submittedName>
        <fullName evidence="5">ABC transporter substrate-binding protein</fullName>
    </submittedName>
</protein>
<sequence length="409" mass="42666">MMTFAQIRRAGTALLATATAVTLSACGASTGTSNDDIVIGSLGPYTGTYSSTYGAVPQVLSAWEQTINAAGGINGKHVKVITKDIGTTTGAANAAVRELIDRDHVVAVVANQDAGDTAWQPYAASKGVPILSATTETGSYIDGNNFNAQGSAFAVVYGLGEQAKAAGGKLGMAYCAEQPSCAQQAQLLQIFVKAQSVQIPVAAKVPATTADFTAFCQQFATAGVSAIFNSLSNELAQRMNDTCAQQGVQAKQIISGALTNLQWKTDPVYRDSVVLDVVAPFFDTSVPGVHAYRQALEKYGSAMTGTEQDNSMALRAWASAQLFAAAAKTAPGAVTSDAIKQGLYRLKGQTLDGIVPPIVFTPEKPASAQCYFRWSPFGQFQSLDGAKPTCIPAATIDPLIAPVLQQMTK</sequence>
<dbReference type="Pfam" id="PF13458">
    <property type="entry name" value="Peripla_BP_6"/>
    <property type="match status" value="1"/>
</dbReference>
<dbReference type="Proteomes" id="UP001597417">
    <property type="component" value="Unassembled WGS sequence"/>
</dbReference>
<dbReference type="SUPFAM" id="SSF53822">
    <property type="entry name" value="Periplasmic binding protein-like I"/>
    <property type="match status" value="1"/>
</dbReference>
<feature type="chain" id="PRO_5047463016" evidence="3">
    <location>
        <begin position="28"/>
        <end position="409"/>
    </location>
</feature>
<evidence type="ECO:0000256" key="2">
    <source>
        <dbReference type="ARBA" id="ARBA00022729"/>
    </source>
</evidence>
<evidence type="ECO:0000313" key="5">
    <source>
        <dbReference type="EMBL" id="MFD2422211.1"/>
    </source>
</evidence>
<dbReference type="EMBL" id="JBHUKR010000026">
    <property type="protein sequence ID" value="MFD2422211.1"/>
    <property type="molecule type" value="Genomic_DNA"/>
</dbReference>
<evidence type="ECO:0000256" key="3">
    <source>
        <dbReference type="SAM" id="SignalP"/>
    </source>
</evidence>
<gene>
    <name evidence="5" type="ORF">ACFSXZ_38400</name>
</gene>
<accession>A0ABW5GBD6</accession>
<dbReference type="PANTHER" id="PTHR47235">
    <property type="entry name" value="BLR6548 PROTEIN"/>
    <property type="match status" value="1"/>
</dbReference>
<name>A0ABW5GBD6_9PSEU</name>
<comment type="similarity">
    <text evidence="1">Belongs to the leucine-binding protein family.</text>
</comment>
<organism evidence="5 6">
    <name type="scientific">Amycolatopsis pigmentata</name>
    <dbReference type="NCBI Taxonomy" id="450801"/>
    <lineage>
        <taxon>Bacteria</taxon>
        <taxon>Bacillati</taxon>
        <taxon>Actinomycetota</taxon>
        <taxon>Actinomycetes</taxon>
        <taxon>Pseudonocardiales</taxon>
        <taxon>Pseudonocardiaceae</taxon>
        <taxon>Amycolatopsis</taxon>
    </lineage>
</organism>
<feature type="signal peptide" evidence="3">
    <location>
        <begin position="1"/>
        <end position="27"/>
    </location>
</feature>
<evidence type="ECO:0000313" key="6">
    <source>
        <dbReference type="Proteomes" id="UP001597417"/>
    </source>
</evidence>
<evidence type="ECO:0000259" key="4">
    <source>
        <dbReference type="Pfam" id="PF13458"/>
    </source>
</evidence>
<reference evidence="6" key="1">
    <citation type="journal article" date="2019" name="Int. J. Syst. Evol. Microbiol.">
        <title>The Global Catalogue of Microorganisms (GCM) 10K type strain sequencing project: providing services to taxonomists for standard genome sequencing and annotation.</title>
        <authorList>
            <consortium name="The Broad Institute Genomics Platform"/>
            <consortium name="The Broad Institute Genome Sequencing Center for Infectious Disease"/>
            <person name="Wu L."/>
            <person name="Ma J."/>
        </authorList>
    </citation>
    <scope>NUCLEOTIDE SEQUENCE [LARGE SCALE GENOMIC DNA]</scope>
    <source>
        <strain evidence="6">CGMCC 4.7645</strain>
    </source>
</reference>
<dbReference type="Gene3D" id="3.40.50.2300">
    <property type="match status" value="2"/>
</dbReference>
<keyword evidence="6" id="KW-1185">Reference proteome</keyword>
<dbReference type="InterPro" id="IPR028081">
    <property type="entry name" value="Leu-bd"/>
</dbReference>
<proteinExistence type="inferred from homology"/>
<feature type="domain" description="Leucine-binding protein" evidence="4">
    <location>
        <begin position="37"/>
        <end position="371"/>
    </location>
</feature>
<dbReference type="PANTHER" id="PTHR47235:SF1">
    <property type="entry name" value="BLR6548 PROTEIN"/>
    <property type="match status" value="1"/>
</dbReference>